<protein>
    <submittedName>
        <fullName evidence="6">LuxR family transcriptional regulator</fullName>
    </submittedName>
</protein>
<dbReference type="SUPFAM" id="SSF52540">
    <property type="entry name" value="P-loop containing nucleoside triphosphate hydrolases"/>
    <property type="match status" value="1"/>
</dbReference>
<organism evidence="6 7">
    <name type="scientific">Herbiconiux gentiana</name>
    <dbReference type="NCBI Taxonomy" id="2970912"/>
    <lineage>
        <taxon>Bacteria</taxon>
        <taxon>Bacillati</taxon>
        <taxon>Actinomycetota</taxon>
        <taxon>Actinomycetes</taxon>
        <taxon>Micrococcales</taxon>
        <taxon>Microbacteriaceae</taxon>
        <taxon>Herbiconiux</taxon>
    </lineage>
</organism>
<evidence type="ECO:0000313" key="6">
    <source>
        <dbReference type="EMBL" id="MCS5716348.1"/>
    </source>
</evidence>
<keyword evidence="2" id="KW-0238">DNA-binding</keyword>
<comment type="caution">
    <text evidence="6">The sequence shown here is derived from an EMBL/GenBank/DDBJ whole genome shotgun (WGS) entry which is preliminary data.</text>
</comment>
<dbReference type="Gene3D" id="3.40.50.300">
    <property type="entry name" value="P-loop containing nucleotide triphosphate hydrolases"/>
    <property type="match status" value="1"/>
</dbReference>
<keyword evidence="7" id="KW-1185">Reference proteome</keyword>
<dbReference type="CDD" id="cd06170">
    <property type="entry name" value="LuxR_C_like"/>
    <property type="match status" value="1"/>
</dbReference>
<feature type="region of interest" description="Disordered" evidence="4">
    <location>
        <begin position="163"/>
        <end position="221"/>
    </location>
</feature>
<dbReference type="InterPro" id="IPR000792">
    <property type="entry name" value="Tscrpt_reg_LuxR_C"/>
</dbReference>
<proteinExistence type="predicted"/>
<dbReference type="InterPro" id="IPR016032">
    <property type="entry name" value="Sig_transdc_resp-reg_C-effctor"/>
</dbReference>
<reference evidence="6" key="1">
    <citation type="submission" date="2022-08" db="EMBL/GenBank/DDBJ databases">
        <authorList>
            <person name="Deng Y."/>
            <person name="Han X.-F."/>
            <person name="Zhang Y.-Q."/>
        </authorList>
    </citation>
    <scope>NUCLEOTIDE SEQUENCE</scope>
    <source>
        <strain evidence="6">CPCC 205716</strain>
    </source>
</reference>
<dbReference type="PROSITE" id="PS50043">
    <property type="entry name" value="HTH_LUXR_2"/>
    <property type="match status" value="1"/>
</dbReference>
<dbReference type="PANTHER" id="PTHR44688">
    <property type="entry name" value="DNA-BINDING TRANSCRIPTIONAL ACTIVATOR DEVR_DOSR"/>
    <property type="match status" value="1"/>
</dbReference>
<dbReference type="Pfam" id="PF00196">
    <property type="entry name" value="GerE"/>
    <property type="match status" value="1"/>
</dbReference>
<dbReference type="InterPro" id="IPR036388">
    <property type="entry name" value="WH-like_DNA-bd_sf"/>
</dbReference>
<evidence type="ECO:0000256" key="4">
    <source>
        <dbReference type="SAM" id="MobiDB-lite"/>
    </source>
</evidence>
<dbReference type="Gene3D" id="1.10.10.10">
    <property type="entry name" value="Winged helix-like DNA-binding domain superfamily/Winged helix DNA-binding domain"/>
    <property type="match status" value="1"/>
</dbReference>
<dbReference type="EMBL" id="JANTEZ010000011">
    <property type="protein sequence ID" value="MCS5716348.1"/>
    <property type="molecule type" value="Genomic_DNA"/>
</dbReference>
<dbReference type="RefSeq" id="WP_259487855.1">
    <property type="nucleotide sequence ID" value="NZ_JANTEZ010000011.1"/>
</dbReference>
<evidence type="ECO:0000256" key="2">
    <source>
        <dbReference type="ARBA" id="ARBA00023125"/>
    </source>
</evidence>
<evidence type="ECO:0000313" key="7">
    <source>
        <dbReference type="Proteomes" id="UP001165580"/>
    </source>
</evidence>
<dbReference type="SMART" id="SM00421">
    <property type="entry name" value="HTH_LUXR"/>
    <property type="match status" value="1"/>
</dbReference>
<feature type="compositionally biased region" description="Basic and acidic residues" evidence="4">
    <location>
        <begin position="171"/>
        <end position="188"/>
    </location>
</feature>
<keyword evidence="3" id="KW-0804">Transcription</keyword>
<keyword evidence="1" id="KW-0805">Transcription regulation</keyword>
<feature type="domain" description="HTH luxR-type" evidence="5">
    <location>
        <begin position="884"/>
        <end position="949"/>
    </location>
</feature>
<gene>
    <name evidence="6" type="ORF">NVV95_17515</name>
</gene>
<dbReference type="SUPFAM" id="SSF46894">
    <property type="entry name" value="C-terminal effector domain of the bipartite response regulators"/>
    <property type="match status" value="1"/>
</dbReference>
<dbReference type="Proteomes" id="UP001165580">
    <property type="component" value="Unassembled WGS sequence"/>
</dbReference>
<evidence type="ECO:0000256" key="3">
    <source>
        <dbReference type="ARBA" id="ARBA00023163"/>
    </source>
</evidence>
<feature type="compositionally biased region" description="Basic and acidic residues" evidence="4">
    <location>
        <begin position="196"/>
        <end position="217"/>
    </location>
</feature>
<evidence type="ECO:0000259" key="5">
    <source>
        <dbReference type="PROSITE" id="PS50043"/>
    </source>
</evidence>
<dbReference type="PANTHER" id="PTHR44688:SF16">
    <property type="entry name" value="DNA-BINDING TRANSCRIPTIONAL ACTIVATOR DEVR_DOSR"/>
    <property type="match status" value="1"/>
</dbReference>
<accession>A0ABT2GJK4</accession>
<evidence type="ECO:0000256" key="1">
    <source>
        <dbReference type="ARBA" id="ARBA00023015"/>
    </source>
</evidence>
<dbReference type="InterPro" id="IPR027417">
    <property type="entry name" value="P-loop_NTPase"/>
</dbReference>
<name>A0ABT2GJK4_9MICO</name>
<sequence length="962" mass="102186">MAPRSAATSTSRSTKQALFAPGGHRLHGRDRAFAQTVAALTARGRRAVVLVTGRPGVGRTAFLDAVTEAVAAELTVHVIRGRSDLRSVPLGALAPVLATLPIGGGDSAAVVEFHRAMNEPGILLVVDDADHLDAASRCLLEQVVNAGQASVLVAKATREFRGAARGRRGRRTDAHDDEAAPRDEKAAVRGEAAPSRGEEPRSEEIGAQREVTHREETQGEEADVDAAAFWRHAGVVVDLPPLSAADALAIVKDRLGRSVGSAAADEMVRLAAGSTRTLVELAEAAVGVCDLADDAGEWRTAWTVLSDGIIASLPVDPLAADEFVGDLLALLAVSGELPVEQGGTSGVSARATRLAEAAGYVETRKGDGRVWVGLAHPLFAPVMRSTVSEAELPGFSAAGADMLDGYPEHVVRRSLLQLAAGQPVAAPTLLELARRELSEQRYSTAITLGAHAVAGGAAEPVLRATGEFVRAQALSQIGRIREASEYFAAAWRAVEQAGPDAPEPFLAQLAQAEGNHLAFRTLQPKLAVTRVEPVLAHIGDASLRAHVESDLVKWRLMAGTGLSTELESVSVLGPVETPSDLNLLILTATLHTMGGNLTLAGEAVQRGLAECDRFRDVLPNARDLLQLSEVLVLSFTARFPDARAAARANLARAEESNPSARGMWKFALAMIELHTGSPARAWKYIQEGRRDLVWRDIAGLLPTADALSAAIAARTGRFAIARSWLDQLTATEVRDPRVELYASLARAWVSASAGRPGFAIRSLGPALHKAADGGQRYLAALVAYEAVRIEPVVGATVMLPHLIAARSAFPICESHARAIIARNDVLPIAKELAEAGLLGPAIDAARWAADHCDGDLVRASRAHRLADSWTVRAGVAMAHRRRQTHPRVMPLTDREWQLASGAASHRTSAELAAEYGISVRTVDNHLARIYKKLGIASRRELAAELSALQLENPYEEHSLTAE</sequence>